<comment type="caution">
    <text evidence="2">The sequence shown here is derived from an EMBL/GenBank/DDBJ whole genome shotgun (WGS) entry which is preliminary data.</text>
</comment>
<dbReference type="PANTHER" id="PTHR15949:SF3">
    <property type="entry name" value="TESTIS-EXPRESSED PROTEIN 264"/>
    <property type="match status" value="1"/>
</dbReference>
<dbReference type="Proteomes" id="UP001209878">
    <property type="component" value="Unassembled WGS sequence"/>
</dbReference>
<sequence>MKLFLSTIFLTTFCIILLVVIALIGFQRFIQYYKNIPICAGKPPVQKLVIAYKCGRSSHKELDAIFKEAKTLFPSLRQLIIFYDIPRKETSCVSLKWAVGIIVSEAEDEPDLKVTMQLQDKGYKFYKLPKVSNSVKMTVHKLPDWLASRPPSIAHVYPRLASYVKIHKLCAHPWIAVHSGCTIHYMAPLARQNEFYVPEFSKDVATKEAQNKPDDQPNAAGEGGTRRQRPGYHYKLTLHTPQTPVLRSRPLLTHSAEQLASRPYQSTRSLCTVRYGQRKKKTPEKDDDLSTKSCPSDNSLAMSSKTVTTGQDMDDQRSVPSDDQTVESDSDSWVNVETNDTFVSDNDKVEGPVCQAMDSSNGIIYQFSSDSGSDEERSGPCLRSIGLNVIES</sequence>
<dbReference type="AlphaFoldDB" id="A0AAD9UI38"/>
<evidence type="ECO:0000313" key="3">
    <source>
        <dbReference type="Proteomes" id="UP001209878"/>
    </source>
</evidence>
<feature type="compositionally biased region" description="Basic and acidic residues" evidence="1">
    <location>
        <begin position="206"/>
        <end position="215"/>
    </location>
</feature>
<feature type="region of interest" description="Disordered" evidence="1">
    <location>
        <begin position="270"/>
        <end position="333"/>
    </location>
</feature>
<organism evidence="2 3">
    <name type="scientific">Ridgeia piscesae</name>
    <name type="common">Tubeworm</name>
    <dbReference type="NCBI Taxonomy" id="27915"/>
    <lineage>
        <taxon>Eukaryota</taxon>
        <taxon>Metazoa</taxon>
        <taxon>Spiralia</taxon>
        <taxon>Lophotrochozoa</taxon>
        <taxon>Annelida</taxon>
        <taxon>Polychaeta</taxon>
        <taxon>Sedentaria</taxon>
        <taxon>Canalipalpata</taxon>
        <taxon>Sabellida</taxon>
        <taxon>Siboglinidae</taxon>
        <taxon>Ridgeia</taxon>
    </lineage>
</organism>
<dbReference type="GO" id="GO:0106300">
    <property type="term" value="P:protein-DNA covalent cross-linking repair"/>
    <property type="evidence" value="ECO:0007669"/>
    <property type="project" value="TreeGrafter"/>
</dbReference>
<feature type="region of interest" description="Disordered" evidence="1">
    <location>
        <begin position="206"/>
        <end position="229"/>
    </location>
</feature>
<dbReference type="PANTHER" id="PTHR15949">
    <property type="entry name" value="TESTIS-EXPRESSED PROTEIN 264"/>
    <property type="match status" value="1"/>
</dbReference>
<dbReference type="EMBL" id="JAODUO010000086">
    <property type="protein sequence ID" value="KAK2190165.1"/>
    <property type="molecule type" value="Genomic_DNA"/>
</dbReference>
<protein>
    <submittedName>
        <fullName evidence="2">Uncharacterized protein</fullName>
    </submittedName>
</protein>
<keyword evidence="3" id="KW-1185">Reference proteome</keyword>
<dbReference type="GO" id="GO:0005789">
    <property type="term" value="C:endoplasmic reticulum membrane"/>
    <property type="evidence" value="ECO:0007669"/>
    <property type="project" value="TreeGrafter"/>
</dbReference>
<reference evidence="2" key="1">
    <citation type="journal article" date="2023" name="Mol. Biol. Evol.">
        <title>Third-Generation Sequencing Reveals the Adaptive Role of the Epigenome in Three Deep-Sea Polychaetes.</title>
        <authorList>
            <person name="Perez M."/>
            <person name="Aroh O."/>
            <person name="Sun Y."/>
            <person name="Lan Y."/>
            <person name="Juniper S.K."/>
            <person name="Young C.R."/>
            <person name="Angers B."/>
            <person name="Qian P.Y."/>
        </authorList>
    </citation>
    <scope>NUCLEOTIDE SEQUENCE</scope>
    <source>
        <strain evidence="2">R07B-5</strain>
    </source>
</reference>
<dbReference type="GO" id="GO:0005634">
    <property type="term" value="C:nucleus"/>
    <property type="evidence" value="ECO:0007669"/>
    <property type="project" value="TreeGrafter"/>
</dbReference>
<evidence type="ECO:0000256" key="1">
    <source>
        <dbReference type="SAM" id="MobiDB-lite"/>
    </source>
</evidence>
<dbReference type="GO" id="GO:0000421">
    <property type="term" value="C:autophagosome membrane"/>
    <property type="evidence" value="ECO:0007669"/>
    <property type="project" value="TreeGrafter"/>
</dbReference>
<proteinExistence type="predicted"/>
<gene>
    <name evidence="2" type="ORF">NP493_87g02051</name>
</gene>
<name>A0AAD9UI38_RIDPI</name>
<dbReference type="GO" id="GO:0061709">
    <property type="term" value="P:reticulophagy"/>
    <property type="evidence" value="ECO:0007669"/>
    <property type="project" value="TreeGrafter"/>
</dbReference>
<feature type="compositionally biased region" description="Polar residues" evidence="1">
    <location>
        <begin position="291"/>
        <end position="311"/>
    </location>
</feature>
<evidence type="ECO:0000313" key="2">
    <source>
        <dbReference type="EMBL" id="KAK2190165.1"/>
    </source>
</evidence>
<accession>A0AAD9UI38</accession>
<dbReference type="GO" id="GO:0005657">
    <property type="term" value="C:replication fork"/>
    <property type="evidence" value="ECO:0007669"/>
    <property type="project" value="TreeGrafter"/>
</dbReference>